<feature type="transmembrane region" description="Helical" evidence="6">
    <location>
        <begin position="163"/>
        <end position="184"/>
    </location>
</feature>
<name>A0A365H3I0_9ACTN</name>
<dbReference type="PANTHER" id="PTHR30177:SF4">
    <property type="entry name" value="OSMOPROTECTANT IMPORT PERMEASE PROTEIN OSMW"/>
    <property type="match status" value="1"/>
</dbReference>
<dbReference type="SUPFAM" id="SSF161098">
    <property type="entry name" value="MetI-like"/>
    <property type="match status" value="1"/>
</dbReference>
<evidence type="ECO:0000256" key="2">
    <source>
        <dbReference type="ARBA" id="ARBA00022448"/>
    </source>
</evidence>
<evidence type="ECO:0000256" key="1">
    <source>
        <dbReference type="ARBA" id="ARBA00004141"/>
    </source>
</evidence>
<dbReference type="PROSITE" id="PS50928">
    <property type="entry name" value="ABC_TM1"/>
    <property type="match status" value="1"/>
</dbReference>
<feature type="transmembrane region" description="Helical" evidence="6">
    <location>
        <begin position="6"/>
        <end position="25"/>
    </location>
</feature>
<evidence type="ECO:0000256" key="4">
    <source>
        <dbReference type="ARBA" id="ARBA00022989"/>
    </source>
</evidence>
<gene>
    <name evidence="8" type="ORF">DPM19_20785</name>
</gene>
<keyword evidence="5 6" id="KW-0472">Membrane</keyword>
<comment type="caution">
    <text evidence="8">The sequence shown here is derived from an EMBL/GenBank/DDBJ whole genome shotgun (WGS) entry which is preliminary data.</text>
</comment>
<proteinExistence type="inferred from homology"/>
<comment type="similarity">
    <text evidence="6">Belongs to the binding-protein-dependent transport system permease family.</text>
</comment>
<accession>A0A365H3I0</accession>
<dbReference type="InterPro" id="IPR000515">
    <property type="entry name" value="MetI-like"/>
</dbReference>
<dbReference type="InterPro" id="IPR051204">
    <property type="entry name" value="ABC_transp_perm/SBD"/>
</dbReference>
<reference evidence="8 9" key="1">
    <citation type="submission" date="2018-06" db="EMBL/GenBank/DDBJ databases">
        <title>Actinomadura craniellae sp. nov. isolated from marine sponge Craniella sp.</title>
        <authorList>
            <person name="Li L."/>
            <person name="Xu Q.H."/>
            <person name="Lin H.W."/>
            <person name="Lu Y.H."/>
        </authorList>
    </citation>
    <scope>NUCLEOTIDE SEQUENCE [LARGE SCALE GENOMIC DNA]</scope>
    <source>
        <strain evidence="8 9">LHW63021</strain>
    </source>
</reference>
<dbReference type="PANTHER" id="PTHR30177">
    <property type="entry name" value="GLYCINE BETAINE/L-PROLINE TRANSPORT SYSTEM PERMEASE PROTEIN PROW"/>
    <property type="match status" value="1"/>
</dbReference>
<dbReference type="AlphaFoldDB" id="A0A365H3I0"/>
<protein>
    <submittedName>
        <fullName evidence="8">ABC transporter permease</fullName>
    </submittedName>
</protein>
<feature type="transmembrane region" description="Helical" evidence="6">
    <location>
        <begin position="67"/>
        <end position="87"/>
    </location>
</feature>
<dbReference type="Pfam" id="PF00528">
    <property type="entry name" value="BPD_transp_1"/>
    <property type="match status" value="1"/>
</dbReference>
<keyword evidence="3 6" id="KW-0812">Transmembrane</keyword>
<evidence type="ECO:0000259" key="7">
    <source>
        <dbReference type="PROSITE" id="PS50928"/>
    </source>
</evidence>
<dbReference type="OrthoDB" id="3233284at2"/>
<dbReference type="InterPro" id="IPR035906">
    <property type="entry name" value="MetI-like_sf"/>
</dbReference>
<dbReference type="CDD" id="cd06261">
    <property type="entry name" value="TM_PBP2"/>
    <property type="match status" value="1"/>
</dbReference>
<dbReference type="GO" id="GO:0031460">
    <property type="term" value="P:glycine betaine transport"/>
    <property type="evidence" value="ECO:0007669"/>
    <property type="project" value="TreeGrafter"/>
</dbReference>
<evidence type="ECO:0000256" key="3">
    <source>
        <dbReference type="ARBA" id="ARBA00022692"/>
    </source>
</evidence>
<keyword evidence="2 6" id="KW-0813">Transport</keyword>
<dbReference type="GO" id="GO:0055085">
    <property type="term" value="P:transmembrane transport"/>
    <property type="evidence" value="ECO:0007669"/>
    <property type="project" value="InterPro"/>
</dbReference>
<feature type="transmembrane region" description="Helical" evidence="6">
    <location>
        <begin position="37"/>
        <end position="61"/>
    </location>
</feature>
<evidence type="ECO:0000256" key="5">
    <source>
        <dbReference type="ARBA" id="ARBA00023136"/>
    </source>
</evidence>
<sequence length="194" mass="20438">MLADHVYLSVVPVVIGLVIALPVGLACARWRWIYPPVLAVTSLLYALPAIALFVVLIAFTGLSHTTVMIPLALYTLSVLVPGVVDGLRAVPDHVRQAAVAMGFGPLRRLVQVELPIAVPVVMAGLRVATVSNISLVSVGALIGIGGLGELFTDGFNRDFPTPIIAGVVLTILLAVAADGLLILVQRLLTPWSRQ</sequence>
<evidence type="ECO:0000313" key="9">
    <source>
        <dbReference type="Proteomes" id="UP000251891"/>
    </source>
</evidence>
<dbReference type="GO" id="GO:0005886">
    <property type="term" value="C:plasma membrane"/>
    <property type="evidence" value="ECO:0007669"/>
    <property type="project" value="UniProtKB-SubCell"/>
</dbReference>
<evidence type="ECO:0000313" key="8">
    <source>
        <dbReference type="EMBL" id="RAY13552.1"/>
    </source>
</evidence>
<comment type="subcellular location">
    <subcellularLocation>
        <location evidence="6">Cell membrane</location>
        <topology evidence="6">Multi-pass membrane protein</topology>
    </subcellularLocation>
    <subcellularLocation>
        <location evidence="1">Membrane</location>
        <topology evidence="1">Multi-pass membrane protein</topology>
    </subcellularLocation>
</comment>
<feature type="domain" description="ABC transmembrane type-1" evidence="7">
    <location>
        <begin position="2"/>
        <end position="181"/>
    </location>
</feature>
<feature type="transmembrane region" description="Helical" evidence="6">
    <location>
        <begin position="116"/>
        <end position="143"/>
    </location>
</feature>
<dbReference type="Proteomes" id="UP000251891">
    <property type="component" value="Unassembled WGS sequence"/>
</dbReference>
<evidence type="ECO:0000256" key="6">
    <source>
        <dbReference type="RuleBase" id="RU363032"/>
    </source>
</evidence>
<organism evidence="8 9">
    <name type="scientific">Actinomadura craniellae</name>
    <dbReference type="NCBI Taxonomy" id="2231787"/>
    <lineage>
        <taxon>Bacteria</taxon>
        <taxon>Bacillati</taxon>
        <taxon>Actinomycetota</taxon>
        <taxon>Actinomycetes</taxon>
        <taxon>Streptosporangiales</taxon>
        <taxon>Thermomonosporaceae</taxon>
        <taxon>Actinomadura</taxon>
    </lineage>
</organism>
<dbReference type="Gene3D" id="1.10.3720.10">
    <property type="entry name" value="MetI-like"/>
    <property type="match status" value="1"/>
</dbReference>
<dbReference type="EMBL" id="QLYX01000009">
    <property type="protein sequence ID" value="RAY13552.1"/>
    <property type="molecule type" value="Genomic_DNA"/>
</dbReference>
<keyword evidence="4 6" id="KW-1133">Transmembrane helix</keyword>
<keyword evidence="9" id="KW-1185">Reference proteome</keyword>